<proteinExistence type="predicted"/>
<dbReference type="EMBL" id="SSOP01000419">
    <property type="protein sequence ID" value="KAB5588570.1"/>
    <property type="molecule type" value="Genomic_DNA"/>
</dbReference>
<evidence type="ECO:0000313" key="2">
    <source>
        <dbReference type="EMBL" id="KAB5588570.1"/>
    </source>
</evidence>
<reference evidence="2 3" key="1">
    <citation type="journal article" date="2019" name="Fungal Biol. Biotechnol.">
        <title>Draft genome sequence of fastidious pathogen Ceratobasidium theobromae, which causes vascular-streak dieback in Theobroma cacao.</title>
        <authorList>
            <person name="Ali S.S."/>
            <person name="Asman A."/>
            <person name="Shao J."/>
            <person name="Firmansyah A.P."/>
            <person name="Susilo A.W."/>
            <person name="Rosmana A."/>
            <person name="McMahon P."/>
            <person name="Junaid M."/>
            <person name="Guest D."/>
            <person name="Kheng T.Y."/>
            <person name="Meinhardt L.W."/>
            <person name="Bailey B.A."/>
        </authorList>
    </citation>
    <scope>NUCLEOTIDE SEQUENCE [LARGE SCALE GENOMIC DNA]</scope>
    <source>
        <strain evidence="2 3">CT2</strain>
    </source>
</reference>
<feature type="compositionally biased region" description="Polar residues" evidence="1">
    <location>
        <begin position="221"/>
        <end position="235"/>
    </location>
</feature>
<dbReference type="AlphaFoldDB" id="A0A5N5Q9V7"/>
<organism evidence="2 3">
    <name type="scientific">Ceratobasidium theobromae</name>
    <dbReference type="NCBI Taxonomy" id="1582974"/>
    <lineage>
        <taxon>Eukaryota</taxon>
        <taxon>Fungi</taxon>
        <taxon>Dikarya</taxon>
        <taxon>Basidiomycota</taxon>
        <taxon>Agaricomycotina</taxon>
        <taxon>Agaricomycetes</taxon>
        <taxon>Cantharellales</taxon>
        <taxon>Ceratobasidiaceae</taxon>
        <taxon>Ceratobasidium</taxon>
    </lineage>
</organism>
<protein>
    <submittedName>
        <fullName evidence="2">Uncharacterized protein</fullName>
    </submittedName>
</protein>
<feature type="compositionally biased region" description="Low complexity" evidence="1">
    <location>
        <begin position="71"/>
        <end position="81"/>
    </location>
</feature>
<feature type="region of interest" description="Disordered" evidence="1">
    <location>
        <begin position="1"/>
        <end position="326"/>
    </location>
</feature>
<feature type="compositionally biased region" description="Basic and acidic residues" evidence="1">
    <location>
        <begin position="173"/>
        <end position="198"/>
    </location>
</feature>
<comment type="caution">
    <text evidence="2">The sequence shown here is derived from an EMBL/GenBank/DDBJ whole genome shotgun (WGS) entry which is preliminary data.</text>
</comment>
<accession>A0A5N5Q9V7</accession>
<feature type="compositionally biased region" description="Polar residues" evidence="1">
    <location>
        <begin position="245"/>
        <end position="258"/>
    </location>
</feature>
<feature type="compositionally biased region" description="Basic and acidic residues" evidence="1">
    <location>
        <begin position="265"/>
        <end position="281"/>
    </location>
</feature>
<feature type="compositionally biased region" description="Polar residues" evidence="1">
    <location>
        <begin position="150"/>
        <end position="165"/>
    </location>
</feature>
<feature type="compositionally biased region" description="Polar residues" evidence="1">
    <location>
        <begin position="95"/>
        <end position="112"/>
    </location>
</feature>
<dbReference type="OrthoDB" id="412109at2759"/>
<sequence length="458" mass="54064">MPRKSPQSKPYSTQPHSSLRQFEQKFYFPQPGHNDTQPGPHSRVFMDTLYMPETTQSRTYTAPQPTPQPAYTPRFRSSRQPMPQPPSYRSADYSVPQTPTRKTTRNADQSFNRFEAQMPTREESDPNYSPLCFQHYTPESPPTPLPGSRPATNVAGSSRTQQVPSTPAGRVGRRLERILREHTKMWEEFDHKTAERRQQQQQQQQQERLETNGVGPHRTPQRSQGRTPTLVSPTTPYAYRRGKQPHTTSESPSKSQPRVKQARGTRKDGKIFPRAAEREQVPEYEMQEPEEPVYEQRRERRRPEPEREERRREERRRPVSRQQQLDEQKLEEELAKTLKVSVIKISWEKYITNWENIMNWKSNPDKKWLEPWEIRFPTSRIKDQQDIEMLTKDEIEEFLMSESHSIGKSRKERIRADLLYWHPDKLGKWLHKFRPSSQPLIRARAGVVARHLTDLLTS</sequence>
<feature type="compositionally biased region" description="Polar residues" evidence="1">
    <location>
        <begin position="1"/>
        <end position="21"/>
    </location>
</feature>
<evidence type="ECO:0000256" key="1">
    <source>
        <dbReference type="SAM" id="MobiDB-lite"/>
    </source>
</evidence>
<dbReference type="Proteomes" id="UP000383932">
    <property type="component" value="Unassembled WGS sequence"/>
</dbReference>
<evidence type="ECO:0000313" key="3">
    <source>
        <dbReference type="Proteomes" id="UP000383932"/>
    </source>
</evidence>
<feature type="compositionally biased region" description="Basic and acidic residues" evidence="1">
    <location>
        <begin position="294"/>
        <end position="317"/>
    </location>
</feature>
<name>A0A5N5Q9V7_9AGAM</name>
<gene>
    <name evidence="2" type="ORF">CTheo_7984</name>
</gene>
<keyword evidence="3" id="KW-1185">Reference proteome</keyword>